<reference evidence="2 3" key="1">
    <citation type="submission" date="2023-05" db="EMBL/GenBank/DDBJ databases">
        <title>B98-5 Cell Line De Novo Hybrid Assembly: An Optical Mapping Approach.</title>
        <authorList>
            <person name="Kananen K."/>
            <person name="Auerbach J.A."/>
            <person name="Kautto E."/>
            <person name="Blachly J.S."/>
        </authorList>
    </citation>
    <scope>NUCLEOTIDE SEQUENCE [LARGE SCALE GENOMIC DNA]</scope>
    <source>
        <strain evidence="2">B95-8</strain>
        <tissue evidence="2">Cell line</tissue>
    </source>
</reference>
<name>A0ABQ9WA26_SAGOE</name>
<evidence type="ECO:0000313" key="2">
    <source>
        <dbReference type="EMBL" id="KAK2118483.1"/>
    </source>
</evidence>
<keyword evidence="3" id="KW-1185">Reference proteome</keyword>
<evidence type="ECO:0000256" key="1">
    <source>
        <dbReference type="SAM" id="MobiDB-lite"/>
    </source>
</evidence>
<evidence type="ECO:0000313" key="3">
    <source>
        <dbReference type="Proteomes" id="UP001266305"/>
    </source>
</evidence>
<comment type="caution">
    <text evidence="2">The sequence shown here is derived from an EMBL/GenBank/DDBJ whole genome shotgun (WGS) entry which is preliminary data.</text>
</comment>
<feature type="compositionally biased region" description="Pro residues" evidence="1">
    <location>
        <begin position="60"/>
        <end position="74"/>
    </location>
</feature>
<gene>
    <name evidence="2" type="ORF">P7K49_005370</name>
</gene>
<organism evidence="2 3">
    <name type="scientific">Saguinus oedipus</name>
    <name type="common">Cotton-top tamarin</name>
    <name type="synonym">Oedipomidas oedipus</name>
    <dbReference type="NCBI Taxonomy" id="9490"/>
    <lineage>
        <taxon>Eukaryota</taxon>
        <taxon>Metazoa</taxon>
        <taxon>Chordata</taxon>
        <taxon>Craniata</taxon>
        <taxon>Vertebrata</taxon>
        <taxon>Euteleostomi</taxon>
        <taxon>Mammalia</taxon>
        <taxon>Eutheria</taxon>
        <taxon>Euarchontoglires</taxon>
        <taxon>Primates</taxon>
        <taxon>Haplorrhini</taxon>
        <taxon>Platyrrhini</taxon>
        <taxon>Cebidae</taxon>
        <taxon>Callitrichinae</taxon>
        <taxon>Saguinus</taxon>
    </lineage>
</organism>
<dbReference type="EMBL" id="JASSZA010000002">
    <property type="protein sequence ID" value="KAK2118483.1"/>
    <property type="molecule type" value="Genomic_DNA"/>
</dbReference>
<accession>A0ABQ9WA26</accession>
<feature type="region of interest" description="Disordered" evidence="1">
    <location>
        <begin position="49"/>
        <end position="74"/>
    </location>
</feature>
<proteinExistence type="predicted"/>
<protein>
    <submittedName>
        <fullName evidence="2">Uncharacterized protein</fullName>
    </submittedName>
</protein>
<sequence length="107" mass="11319">MAAPEERDLTQEQTEKLLQFQVAASTRCSKCLRGMGSGPLEEFRTLLKLGSDPSQTSRPAPSPQTPTALIPPAPEPLLVPSLPAIAAARPASSVPVCPQRVSFPGFP</sequence>
<dbReference type="Proteomes" id="UP001266305">
    <property type="component" value="Unassembled WGS sequence"/>
</dbReference>